<keyword evidence="3" id="KW-1185">Reference proteome</keyword>
<reference evidence="2 3" key="1">
    <citation type="submission" date="2016-12" db="EMBL/GenBank/DDBJ databases">
        <title>The genomes of Aspergillus section Nigri reveals drivers in fungal speciation.</title>
        <authorList>
            <consortium name="DOE Joint Genome Institute"/>
            <person name="Vesth T.C."/>
            <person name="Nybo J."/>
            <person name="Theobald S."/>
            <person name="Brandl J."/>
            <person name="Frisvad J.C."/>
            <person name="Nielsen K.F."/>
            <person name="Lyhne E.K."/>
            <person name="Kogle M.E."/>
            <person name="Kuo A."/>
            <person name="Riley R."/>
            <person name="Clum A."/>
            <person name="Nolan M."/>
            <person name="Lipzen A."/>
            <person name="Salamov A."/>
            <person name="Henrissat B."/>
            <person name="Wiebenga A."/>
            <person name="De Vries R.P."/>
            <person name="Grigoriev I.V."/>
            <person name="Mortensen U.H."/>
            <person name="Andersen M.R."/>
            <person name="Baker S.E."/>
        </authorList>
    </citation>
    <scope>NUCLEOTIDE SEQUENCE [LARGE SCALE GENOMIC DNA]</scope>
    <source>
        <strain evidence="2 3">CBS 121591</strain>
    </source>
</reference>
<organism evidence="2 3">
    <name type="scientific">Aspergillus uvarum CBS 121591</name>
    <dbReference type="NCBI Taxonomy" id="1448315"/>
    <lineage>
        <taxon>Eukaryota</taxon>
        <taxon>Fungi</taxon>
        <taxon>Dikarya</taxon>
        <taxon>Ascomycota</taxon>
        <taxon>Pezizomycotina</taxon>
        <taxon>Eurotiomycetes</taxon>
        <taxon>Eurotiomycetidae</taxon>
        <taxon>Eurotiales</taxon>
        <taxon>Aspergillaceae</taxon>
        <taxon>Aspergillus</taxon>
        <taxon>Aspergillus subgen. Circumdati</taxon>
    </lineage>
</organism>
<dbReference type="AlphaFoldDB" id="A0A319C9X4"/>
<evidence type="ECO:0000259" key="1">
    <source>
        <dbReference type="Pfam" id="PF21962"/>
    </source>
</evidence>
<accession>A0A319C9X4</accession>
<dbReference type="InterPro" id="IPR053832">
    <property type="entry name" value="DUF6924"/>
</dbReference>
<dbReference type="GeneID" id="37139745"/>
<evidence type="ECO:0000313" key="3">
    <source>
        <dbReference type="Proteomes" id="UP000248340"/>
    </source>
</evidence>
<gene>
    <name evidence="2" type="ORF">BO82DRAFT_365448</name>
</gene>
<dbReference type="Pfam" id="PF21962">
    <property type="entry name" value="DUF6924"/>
    <property type="match status" value="1"/>
</dbReference>
<proteinExistence type="predicted"/>
<dbReference type="EMBL" id="KZ821705">
    <property type="protein sequence ID" value="PYH81000.1"/>
    <property type="molecule type" value="Genomic_DNA"/>
</dbReference>
<dbReference type="Proteomes" id="UP000248340">
    <property type="component" value="Unassembled WGS sequence"/>
</dbReference>
<dbReference type="VEuPathDB" id="FungiDB:BO82DRAFT_365448"/>
<dbReference type="OrthoDB" id="4483229at2759"/>
<dbReference type="RefSeq" id="XP_025491200.1">
    <property type="nucleotide sequence ID" value="XM_025637004.1"/>
</dbReference>
<feature type="domain" description="DUF6924" evidence="1">
    <location>
        <begin position="52"/>
        <end position="144"/>
    </location>
</feature>
<protein>
    <recommendedName>
        <fullName evidence="1">DUF6924 domain-containing protein</fullName>
    </recommendedName>
</protein>
<name>A0A319C9X4_9EURO</name>
<sequence length="189" mass="20814">MSIRGLPSQNYNTEATPSIIFLDTDQRDRLLQLDCDSATSDGHVDDGFVSPFVGMTLAQVVCFVSETARDTVVNPYSVFMADECTLADQIILVVGIHDETREIEATVRMVPELLDLLAANLVIANTDNTEMKLNAEETGGVYRHDRLEMGLEDHGLMHEIMMIVNYPGDDAPSLGVLVNQLISWQLDGA</sequence>
<evidence type="ECO:0000313" key="2">
    <source>
        <dbReference type="EMBL" id="PYH81000.1"/>
    </source>
</evidence>